<accession>A0A8J4XXQ0</accession>
<evidence type="ECO:0000256" key="8">
    <source>
        <dbReference type="ARBA" id="ARBA00023125"/>
    </source>
</evidence>
<dbReference type="InterPro" id="IPR036236">
    <property type="entry name" value="Znf_C2H2_sf"/>
</dbReference>
<reference evidence="15" key="1">
    <citation type="submission" date="2020-07" db="EMBL/GenBank/DDBJ databases">
        <title>The High-quality genome of the commercially important snow crab, Chionoecetes opilio.</title>
        <authorList>
            <person name="Jeong J.-H."/>
            <person name="Ryu S."/>
        </authorList>
    </citation>
    <scope>NUCLEOTIDE SEQUENCE</scope>
    <source>
        <strain evidence="15">MADBK_172401_WGS</strain>
        <tissue evidence="15">Digestive gland</tissue>
    </source>
</reference>
<sequence length="561" mass="64583">MGCRRCPRKTYRWRSTRWTCLLLSWMRTNVATTQSPHEHFLLTLPAPGHFLEEAGGQEEVTEGSAEVRELEEDSGSVDGFSEVPSDILLDHPGVYNCDRCEETFRYQHQLVAHKHQVHQAFDAQFECQVCGLEVMVLLELKRHMMTHAGTALFSCGMCGETFPDRTTLKAHTVTHGWQHAQRSYCLYLGTRHSRFTRTASVSPLTPHCPWCRNVSETIEHFLLQCPRFHSHRVVVHTGEKPYPCDICGKAFSFIHNMKTHRLTHNEGRSEMCPYCDKAYKSKISLYYHMKKGNCKGLSTKEVPEGYHRCTECLQMFASEERFKIHKEKGHCQVSHRCQHCGLRCSTEQRLQNHLQKGLCLKKDTGTPDNPPKRRRAPNKEREKPQEEIICDRCNYTKDCCCTFSCKHCGKRVFSIMAYRMHQDKTCDVLKQRRERIRHAIMEKRRRRDDPSLPALEIPPMLLETPIHNSGRYMSQRNHHLMDRRRYAPPPDREVPRPVVVKVEKKVVAVKKEVKVEAPEPPPETPSAQGDAEGDDSSSGSLTDLSTFTSPNILQPVSHGGE</sequence>
<protein>
    <submittedName>
        <fullName evidence="15">Zinc finger protein 709</fullName>
    </submittedName>
</protein>
<keyword evidence="3" id="KW-0479">Metal-binding</keyword>
<keyword evidence="10" id="KW-0539">Nucleus</keyword>
<keyword evidence="7" id="KW-0805">Transcription regulation</keyword>
<evidence type="ECO:0000256" key="2">
    <source>
        <dbReference type="ARBA" id="ARBA00006991"/>
    </source>
</evidence>
<evidence type="ECO:0000256" key="9">
    <source>
        <dbReference type="ARBA" id="ARBA00023163"/>
    </source>
</evidence>
<evidence type="ECO:0000313" key="16">
    <source>
        <dbReference type="Proteomes" id="UP000770661"/>
    </source>
</evidence>
<dbReference type="SMART" id="SM00355">
    <property type="entry name" value="ZnF_C2H2"/>
    <property type="match status" value="8"/>
</dbReference>
<organism evidence="15 16">
    <name type="scientific">Chionoecetes opilio</name>
    <name type="common">Atlantic snow crab</name>
    <name type="synonym">Cancer opilio</name>
    <dbReference type="NCBI Taxonomy" id="41210"/>
    <lineage>
        <taxon>Eukaryota</taxon>
        <taxon>Metazoa</taxon>
        <taxon>Ecdysozoa</taxon>
        <taxon>Arthropoda</taxon>
        <taxon>Crustacea</taxon>
        <taxon>Multicrustacea</taxon>
        <taxon>Malacostraca</taxon>
        <taxon>Eumalacostraca</taxon>
        <taxon>Eucarida</taxon>
        <taxon>Decapoda</taxon>
        <taxon>Pleocyemata</taxon>
        <taxon>Brachyura</taxon>
        <taxon>Eubrachyura</taxon>
        <taxon>Majoidea</taxon>
        <taxon>Majidae</taxon>
        <taxon>Chionoecetes</taxon>
    </lineage>
</organism>
<evidence type="ECO:0000259" key="14">
    <source>
        <dbReference type="PROSITE" id="PS50157"/>
    </source>
</evidence>
<feature type="domain" description="C2H2-type" evidence="14">
    <location>
        <begin position="242"/>
        <end position="269"/>
    </location>
</feature>
<dbReference type="PROSITE" id="PS00028">
    <property type="entry name" value="ZINC_FINGER_C2H2_1"/>
    <property type="match status" value="5"/>
</dbReference>
<evidence type="ECO:0000256" key="11">
    <source>
        <dbReference type="PROSITE-ProRule" id="PRU00042"/>
    </source>
</evidence>
<comment type="similarity">
    <text evidence="2">Belongs to the krueppel C2H2-type zinc-finger protein family.</text>
</comment>
<feature type="domain" description="C2H2-type" evidence="14">
    <location>
        <begin position="95"/>
        <end position="123"/>
    </location>
</feature>
<dbReference type="AlphaFoldDB" id="A0A8J4XXQ0"/>
<evidence type="ECO:0000256" key="5">
    <source>
        <dbReference type="ARBA" id="ARBA00022771"/>
    </source>
</evidence>
<dbReference type="PANTHER" id="PTHR24379">
    <property type="entry name" value="KRAB AND ZINC FINGER DOMAIN-CONTAINING"/>
    <property type="match status" value="1"/>
</dbReference>
<evidence type="ECO:0000256" key="13">
    <source>
        <dbReference type="SAM" id="SignalP"/>
    </source>
</evidence>
<dbReference type="FunFam" id="3.30.160.60:FF:000931">
    <property type="entry name" value="zinc finger protein 697"/>
    <property type="match status" value="1"/>
</dbReference>
<feature type="domain" description="C2H2-type" evidence="14">
    <location>
        <begin position="153"/>
        <end position="180"/>
    </location>
</feature>
<dbReference type="EMBL" id="JACEEZ010018754">
    <property type="protein sequence ID" value="KAG0716560.1"/>
    <property type="molecule type" value="Genomic_DNA"/>
</dbReference>
<keyword evidence="8" id="KW-0238">DNA-binding</keyword>
<keyword evidence="13" id="KW-0732">Signal</keyword>
<evidence type="ECO:0000313" key="15">
    <source>
        <dbReference type="EMBL" id="KAG0716560.1"/>
    </source>
</evidence>
<feature type="region of interest" description="Disordered" evidence="12">
    <location>
        <begin position="510"/>
        <end position="561"/>
    </location>
</feature>
<feature type="chain" id="PRO_5035187309" evidence="13">
    <location>
        <begin position="32"/>
        <end position="561"/>
    </location>
</feature>
<dbReference type="InterPro" id="IPR013087">
    <property type="entry name" value="Znf_C2H2_type"/>
</dbReference>
<dbReference type="OrthoDB" id="8823111at2759"/>
<feature type="region of interest" description="Disordered" evidence="12">
    <location>
        <begin position="360"/>
        <end position="381"/>
    </location>
</feature>
<keyword evidence="16" id="KW-1185">Reference proteome</keyword>
<dbReference type="GO" id="GO:0005634">
    <property type="term" value="C:nucleus"/>
    <property type="evidence" value="ECO:0007669"/>
    <property type="project" value="UniProtKB-SubCell"/>
</dbReference>
<keyword evidence="6" id="KW-0862">Zinc</keyword>
<evidence type="ECO:0000256" key="10">
    <source>
        <dbReference type="ARBA" id="ARBA00023242"/>
    </source>
</evidence>
<keyword evidence="9" id="KW-0804">Transcription</keyword>
<evidence type="ECO:0000256" key="3">
    <source>
        <dbReference type="ARBA" id="ARBA00022723"/>
    </source>
</evidence>
<feature type="domain" description="C2H2-type" evidence="14">
    <location>
        <begin position="125"/>
        <end position="152"/>
    </location>
</feature>
<evidence type="ECO:0000256" key="12">
    <source>
        <dbReference type="SAM" id="MobiDB-lite"/>
    </source>
</evidence>
<dbReference type="Proteomes" id="UP000770661">
    <property type="component" value="Unassembled WGS sequence"/>
</dbReference>
<dbReference type="PANTHER" id="PTHR24379:SF121">
    <property type="entry name" value="C2H2-TYPE DOMAIN-CONTAINING PROTEIN"/>
    <property type="match status" value="1"/>
</dbReference>
<gene>
    <name evidence="15" type="primary">ZNF709</name>
    <name evidence="15" type="ORF">GWK47_009396</name>
</gene>
<proteinExistence type="inferred from homology"/>
<comment type="subcellular location">
    <subcellularLocation>
        <location evidence="1">Nucleus</location>
    </subcellularLocation>
</comment>
<dbReference type="Gene3D" id="3.30.160.60">
    <property type="entry name" value="Classic Zinc Finger"/>
    <property type="match status" value="3"/>
</dbReference>
<dbReference type="GO" id="GO:0008270">
    <property type="term" value="F:zinc ion binding"/>
    <property type="evidence" value="ECO:0007669"/>
    <property type="project" value="UniProtKB-KW"/>
</dbReference>
<evidence type="ECO:0000256" key="6">
    <source>
        <dbReference type="ARBA" id="ARBA00022833"/>
    </source>
</evidence>
<keyword evidence="5 11" id="KW-0863">Zinc-finger</keyword>
<evidence type="ECO:0000256" key="4">
    <source>
        <dbReference type="ARBA" id="ARBA00022737"/>
    </source>
</evidence>
<feature type="compositionally biased region" description="Low complexity" evidence="12">
    <location>
        <begin position="526"/>
        <end position="549"/>
    </location>
</feature>
<dbReference type="PROSITE" id="PS50157">
    <property type="entry name" value="ZINC_FINGER_C2H2_2"/>
    <property type="match status" value="4"/>
</dbReference>
<evidence type="ECO:0000256" key="7">
    <source>
        <dbReference type="ARBA" id="ARBA00023015"/>
    </source>
</evidence>
<keyword evidence="4" id="KW-0677">Repeat</keyword>
<evidence type="ECO:0000256" key="1">
    <source>
        <dbReference type="ARBA" id="ARBA00004123"/>
    </source>
</evidence>
<feature type="signal peptide" evidence="13">
    <location>
        <begin position="1"/>
        <end position="31"/>
    </location>
</feature>
<dbReference type="SUPFAM" id="SSF57667">
    <property type="entry name" value="beta-beta-alpha zinc fingers"/>
    <property type="match status" value="2"/>
</dbReference>
<dbReference type="Pfam" id="PF00096">
    <property type="entry name" value="zf-C2H2"/>
    <property type="match status" value="3"/>
</dbReference>
<comment type="caution">
    <text evidence="15">The sequence shown here is derived from an EMBL/GenBank/DDBJ whole genome shotgun (WGS) entry which is preliminary data.</text>
</comment>
<name>A0A8J4XXQ0_CHIOP</name>
<dbReference type="GO" id="GO:0003677">
    <property type="term" value="F:DNA binding"/>
    <property type="evidence" value="ECO:0007669"/>
    <property type="project" value="UniProtKB-KW"/>
</dbReference>